<keyword evidence="1" id="KW-0472">Membrane</keyword>
<keyword evidence="1" id="KW-0812">Transmembrane</keyword>
<feature type="transmembrane region" description="Helical" evidence="1">
    <location>
        <begin position="6"/>
        <end position="22"/>
    </location>
</feature>
<dbReference type="GeneID" id="73804149"/>
<dbReference type="AlphaFoldDB" id="A0A1Q6F9X5"/>
<dbReference type="Proteomes" id="UP000187417">
    <property type="component" value="Unassembled WGS sequence"/>
</dbReference>
<name>A0A1Q6F9X5_9BACT</name>
<dbReference type="RefSeq" id="WP_004330103.1">
    <property type="nucleotide sequence ID" value="NZ_BAAFKT010000015.1"/>
</dbReference>
<organism evidence="2 3">
    <name type="scientific">Alistipes putredinis</name>
    <dbReference type="NCBI Taxonomy" id="28117"/>
    <lineage>
        <taxon>Bacteria</taxon>
        <taxon>Pseudomonadati</taxon>
        <taxon>Bacteroidota</taxon>
        <taxon>Bacteroidia</taxon>
        <taxon>Bacteroidales</taxon>
        <taxon>Rikenellaceae</taxon>
        <taxon>Alistipes</taxon>
    </lineage>
</organism>
<protein>
    <submittedName>
        <fullName evidence="2">Rod shape-determining protein MreD</fullName>
    </submittedName>
</protein>
<evidence type="ECO:0000313" key="2">
    <source>
        <dbReference type="EMBL" id="OKY95684.1"/>
    </source>
</evidence>
<feature type="transmembrane region" description="Helical" evidence="1">
    <location>
        <begin position="113"/>
        <end position="131"/>
    </location>
</feature>
<dbReference type="STRING" id="28117.BHV66_03715"/>
<feature type="transmembrane region" description="Helical" evidence="1">
    <location>
        <begin position="143"/>
        <end position="164"/>
    </location>
</feature>
<comment type="caution">
    <text evidence="2">The sequence shown here is derived from an EMBL/GenBank/DDBJ whole genome shotgun (WGS) entry which is preliminary data.</text>
</comment>
<reference evidence="2 3" key="1">
    <citation type="journal article" date="2016" name="Nat. Biotechnol.">
        <title>Measurement of bacterial replication rates in microbial communities.</title>
        <authorList>
            <person name="Brown C.T."/>
            <person name="Olm M.R."/>
            <person name="Thomas B.C."/>
            <person name="Banfield J.F."/>
        </authorList>
    </citation>
    <scope>NUCLEOTIDE SEQUENCE [LARGE SCALE GENOMIC DNA]</scope>
    <source>
        <strain evidence="2">CAG:67_53_122</strain>
    </source>
</reference>
<feature type="transmembrane region" description="Helical" evidence="1">
    <location>
        <begin position="34"/>
        <end position="59"/>
    </location>
</feature>
<proteinExistence type="predicted"/>
<evidence type="ECO:0000313" key="3">
    <source>
        <dbReference type="Proteomes" id="UP000187417"/>
    </source>
</evidence>
<accession>A0A1Q6F9X5</accession>
<evidence type="ECO:0000256" key="1">
    <source>
        <dbReference type="SAM" id="Phobius"/>
    </source>
</evidence>
<gene>
    <name evidence="2" type="ORF">BHV66_03715</name>
</gene>
<dbReference type="EMBL" id="MNQH01000004">
    <property type="protein sequence ID" value="OKY95684.1"/>
    <property type="molecule type" value="Genomic_DNA"/>
</dbReference>
<keyword evidence="1" id="KW-1133">Transmembrane helix</keyword>
<sequence length="172" mass="19057">MYRTVPYIVLFLILALLQIFLFDNLSISIYLCPLVYIGFIVLLPIDAPPVAVLFLALSMSVAMDWAMGAAGINTIATLPVAMLRRPLLQSVCGKEGIREGGIPSSIRLGQGGFLRYLAAMVVVHHFLFFMLESLSWAQLFHTLVRLVVSSAVTVGFIWLLARLFTTKLTVRL</sequence>